<feature type="region of interest" description="Disordered" evidence="1">
    <location>
        <begin position="152"/>
        <end position="183"/>
    </location>
</feature>
<evidence type="ECO:0000256" key="1">
    <source>
        <dbReference type="SAM" id="MobiDB-lite"/>
    </source>
</evidence>
<accession>A0A372EFS1</accession>
<proteinExistence type="predicted"/>
<sequence length="183" mass="20343">MPTLRIKADKDRRSAQLVRYRYCKTAKRSVTTYVGTVSANADPDYLHEEVQLKAGEQLGCADYELIRAWLALHGTSQGPKRRLALREQLADELRAQERTQDRAQSLWTCATDALSALAQAIESVPSEVGESTGELKVQYKAVRIAFEAVQAAGQKQGFVKQRRLERQGETPRESSSASSTKTS</sequence>
<dbReference type="Proteomes" id="UP000261931">
    <property type="component" value="Unassembled WGS sequence"/>
</dbReference>
<dbReference type="AlphaFoldDB" id="A0A372EFS1"/>
<dbReference type="RefSeq" id="WP_116960461.1">
    <property type="nucleotide sequence ID" value="NZ_QVLS01000012.1"/>
</dbReference>
<dbReference type="EMBL" id="QVLS01000012">
    <property type="protein sequence ID" value="RFP77249.1"/>
    <property type="molecule type" value="Genomic_DNA"/>
</dbReference>
<evidence type="ECO:0000313" key="2">
    <source>
        <dbReference type="EMBL" id="RFP77249.1"/>
    </source>
</evidence>
<comment type="caution">
    <text evidence="2">The sequence shown here is derived from an EMBL/GenBank/DDBJ whole genome shotgun (WGS) entry which is preliminary data.</text>
</comment>
<keyword evidence="3" id="KW-1185">Reference proteome</keyword>
<organism evidence="2 3">
    <name type="scientific">Hydrogenophaga borbori</name>
    <dbReference type="NCBI Taxonomy" id="2294117"/>
    <lineage>
        <taxon>Bacteria</taxon>
        <taxon>Pseudomonadati</taxon>
        <taxon>Pseudomonadota</taxon>
        <taxon>Betaproteobacteria</taxon>
        <taxon>Burkholderiales</taxon>
        <taxon>Comamonadaceae</taxon>
        <taxon>Hydrogenophaga</taxon>
    </lineage>
</organism>
<feature type="compositionally biased region" description="Low complexity" evidence="1">
    <location>
        <begin position="174"/>
        <end position="183"/>
    </location>
</feature>
<reference evidence="2 3" key="1">
    <citation type="submission" date="2018-08" db="EMBL/GenBank/DDBJ databases">
        <title>Hydrogenophaga sp. LA-38 isolated from sludge.</title>
        <authorList>
            <person name="Im W.-T."/>
        </authorList>
    </citation>
    <scope>NUCLEOTIDE SEQUENCE [LARGE SCALE GENOMIC DNA]</scope>
    <source>
        <strain evidence="2 3">LA-38</strain>
    </source>
</reference>
<evidence type="ECO:0000313" key="3">
    <source>
        <dbReference type="Proteomes" id="UP000261931"/>
    </source>
</evidence>
<protein>
    <submittedName>
        <fullName evidence="2">Uncharacterized protein</fullName>
    </submittedName>
</protein>
<gene>
    <name evidence="2" type="ORF">DY262_17995</name>
</gene>
<feature type="compositionally biased region" description="Basic and acidic residues" evidence="1">
    <location>
        <begin position="162"/>
        <end position="172"/>
    </location>
</feature>
<name>A0A372EFS1_9BURK</name>